<name>A0ACB8YVB7_CICIN</name>
<organism evidence="1 2">
    <name type="scientific">Cichorium intybus</name>
    <name type="common">Chicory</name>
    <dbReference type="NCBI Taxonomy" id="13427"/>
    <lineage>
        <taxon>Eukaryota</taxon>
        <taxon>Viridiplantae</taxon>
        <taxon>Streptophyta</taxon>
        <taxon>Embryophyta</taxon>
        <taxon>Tracheophyta</taxon>
        <taxon>Spermatophyta</taxon>
        <taxon>Magnoliopsida</taxon>
        <taxon>eudicotyledons</taxon>
        <taxon>Gunneridae</taxon>
        <taxon>Pentapetalae</taxon>
        <taxon>asterids</taxon>
        <taxon>campanulids</taxon>
        <taxon>Asterales</taxon>
        <taxon>Asteraceae</taxon>
        <taxon>Cichorioideae</taxon>
        <taxon>Cichorieae</taxon>
        <taxon>Cichoriinae</taxon>
        <taxon>Cichorium</taxon>
    </lineage>
</organism>
<dbReference type="EMBL" id="CM042017">
    <property type="protein sequence ID" value="KAI3689058.1"/>
    <property type="molecule type" value="Genomic_DNA"/>
</dbReference>
<protein>
    <submittedName>
        <fullName evidence="1">Uncharacterized protein</fullName>
    </submittedName>
</protein>
<evidence type="ECO:0000313" key="1">
    <source>
        <dbReference type="EMBL" id="KAI3689058.1"/>
    </source>
</evidence>
<keyword evidence="2" id="KW-1185">Reference proteome</keyword>
<evidence type="ECO:0000313" key="2">
    <source>
        <dbReference type="Proteomes" id="UP001055811"/>
    </source>
</evidence>
<reference evidence="2" key="1">
    <citation type="journal article" date="2022" name="Mol. Ecol. Resour.">
        <title>The genomes of chicory, endive, great burdock and yacon provide insights into Asteraceae palaeo-polyploidization history and plant inulin production.</title>
        <authorList>
            <person name="Fan W."/>
            <person name="Wang S."/>
            <person name="Wang H."/>
            <person name="Wang A."/>
            <person name="Jiang F."/>
            <person name="Liu H."/>
            <person name="Zhao H."/>
            <person name="Xu D."/>
            <person name="Zhang Y."/>
        </authorList>
    </citation>
    <scope>NUCLEOTIDE SEQUENCE [LARGE SCALE GENOMIC DNA]</scope>
    <source>
        <strain evidence="2">cv. Punajuju</strain>
    </source>
</reference>
<sequence length="74" mass="7895">MLSELKMKDICMTLAASGGIKTVVAKIPLFKELFIQSNGFLNHRRLPVLSSPPTPSATCTLIPLHVAVAEASCS</sequence>
<proteinExistence type="predicted"/>
<accession>A0ACB8YVB7</accession>
<reference evidence="1 2" key="2">
    <citation type="journal article" date="2022" name="Mol. Ecol. Resour.">
        <title>The genomes of chicory, endive, great burdock and yacon provide insights into Asteraceae paleo-polyploidization history and plant inulin production.</title>
        <authorList>
            <person name="Fan W."/>
            <person name="Wang S."/>
            <person name="Wang H."/>
            <person name="Wang A."/>
            <person name="Jiang F."/>
            <person name="Liu H."/>
            <person name="Zhao H."/>
            <person name="Xu D."/>
            <person name="Zhang Y."/>
        </authorList>
    </citation>
    <scope>NUCLEOTIDE SEQUENCE [LARGE SCALE GENOMIC DNA]</scope>
    <source>
        <strain evidence="2">cv. Punajuju</strain>
        <tissue evidence="1">Leaves</tissue>
    </source>
</reference>
<dbReference type="Proteomes" id="UP001055811">
    <property type="component" value="Linkage Group LG09"/>
</dbReference>
<comment type="caution">
    <text evidence="1">The sequence shown here is derived from an EMBL/GenBank/DDBJ whole genome shotgun (WGS) entry which is preliminary data.</text>
</comment>
<gene>
    <name evidence="1" type="ORF">L2E82_47006</name>
</gene>